<dbReference type="EMBL" id="KI297537">
    <property type="protein sequence ID" value="ERZ99993.1"/>
    <property type="molecule type" value="Genomic_DNA"/>
</dbReference>
<dbReference type="AlphaFoldDB" id="U9SVN8"/>
<evidence type="ECO:0000256" key="1">
    <source>
        <dbReference type="SAM" id="MobiDB-lite"/>
    </source>
</evidence>
<name>U9SVN8_RHIID</name>
<dbReference type="HOGENOM" id="CLU_2211368_0_0_1"/>
<accession>U9SVN8</accession>
<protein>
    <submittedName>
        <fullName evidence="2">Uncharacterized protein</fullName>
    </submittedName>
</protein>
<evidence type="ECO:0000313" key="2">
    <source>
        <dbReference type="EMBL" id="ERZ99993.1"/>
    </source>
</evidence>
<organism evidence="2">
    <name type="scientific">Rhizophagus irregularis (strain DAOM 181602 / DAOM 197198 / MUCL 43194)</name>
    <name type="common">Arbuscular mycorrhizal fungus</name>
    <name type="synonym">Glomus intraradices</name>
    <dbReference type="NCBI Taxonomy" id="747089"/>
    <lineage>
        <taxon>Eukaryota</taxon>
        <taxon>Fungi</taxon>
        <taxon>Fungi incertae sedis</taxon>
        <taxon>Mucoromycota</taxon>
        <taxon>Glomeromycotina</taxon>
        <taxon>Glomeromycetes</taxon>
        <taxon>Glomerales</taxon>
        <taxon>Glomeraceae</taxon>
        <taxon>Rhizophagus</taxon>
    </lineage>
</organism>
<feature type="region of interest" description="Disordered" evidence="1">
    <location>
        <begin position="54"/>
        <end position="74"/>
    </location>
</feature>
<gene>
    <name evidence="2" type="ORF">GLOINDRAFT_87683</name>
</gene>
<proteinExistence type="predicted"/>
<sequence>MHKVPAIKTPATTSISIDKLANWLAGPGVKSKSLQTNAEWFVYMENLPPPRTSFSHPRVEIGKAGSGPATQEKRGECNSIFNDYWIPIPQDIDYIFDAATRNLDEII</sequence>
<dbReference type="VEuPathDB" id="FungiDB:RhiirFUN_007611"/>
<reference evidence="2" key="1">
    <citation type="submission" date="2013-07" db="EMBL/GenBank/DDBJ databases">
        <title>The genome of an arbuscular mycorrhizal fungus provides insights into the evolution of the oldest plant symbiosis.</title>
        <authorList>
            <consortium name="DOE Joint Genome Institute"/>
            <person name="Tisserant E."/>
            <person name="Malbreil M."/>
            <person name="Kuo A."/>
            <person name="Kohler A."/>
            <person name="Symeonidi A."/>
            <person name="Balestrini R."/>
            <person name="Charron P."/>
            <person name="Duensing N."/>
            <person name="Frei-dit-Frey N."/>
            <person name="Gianinazzi-Pearson V."/>
            <person name="Gilbert B."/>
            <person name="Handa Y."/>
            <person name="Hijri M."/>
            <person name="Kaul R."/>
            <person name="Kawaguchi M."/>
            <person name="Krajinski F."/>
            <person name="Lammers P."/>
            <person name="Lapierre D."/>
            <person name="Masclaux F.G."/>
            <person name="Murat C."/>
            <person name="Morin E."/>
            <person name="Ndikumana S."/>
            <person name="Pagni M."/>
            <person name="Petitpierre D."/>
            <person name="Requena N."/>
            <person name="Rosikiewicz P."/>
            <person name="Riley R."/>
            <person name="Saito K."/>
            <person name="San Clemente H."/>
            <person name="Shapiro H."/>
            <person name="van Tuinen D."/>
            <person name="Becard G."/>
            <person name="Bonfante P."/>
            <person name="Paszkowski U."/>
            <person name="Shachar-Hill Y."/>
            <person name="Young J.P."/>
            <person name="Sanders I.R."/>
            <person name="Henrissat B."/>
            <person name="Rensing S.A."/>
            <person name="Grigoriev I.V."/>
            <person name="Corradi N."/>
            <person name="Roux C."/>
            <person name="Martin F."/>
        </authorList>
    </citation>
    <scope>NUCLEOTIDE SEQUENCE</scope>
    <source>
        <strain evidence="2">DAOM 197198</strain>
    </source>
</reference>